<dbReference type="GO" id="GO:0042773">
    <property type="term" value="P:ATP synthesis coupled electron transport"/>
    <property type="evidence" value="ECO:0007669"/>
    <property type="project" value="InterPro"/>
</dbReference>
<dbReference type="PANTHER" id="PTHR43834">
    <property type="entry name" value="GTPASE DER"/>
    <property type="match status" value="1"/>
</dbReference>
<evidence type="ECO:0000313" key="12">
    <source>
        <dbReference type="Proteomes" id="UP000595140"/>
    </source>
</evidence>
<dbReference type="InterPro" id="IPR039428">
    <property type="entry name" value="NUOK/Mnh_C1-like"/>
</dbReference>
<keyword evidence="4" id="KW-0547">Nucleotide-binding</keyword>
<protein>
    <recommendedName>
        <fullName evidence="13">GTPase Der C-terminal KH-domain-like domain-containing protein</fullName>
    </recommendedName>
</protein>
<sequence length="778" mass="86226">MKWEGPGKFPYPAKPGSKLIKRKSVAKVLLQLNPQAKEQQKELLRQQVSRETSSTEPYCLLLGILSHKWEYDRRGSLPTSEEAVRSREKAKEQIVKPALAATPVEKGNQWHSNTTEVSGYQRWFESVNSYTYTDLRVFLLSPVRDTTPTGDGDLPAAVNFHEVSERVHWFSNESFLNLFPNPFTPKQRVGPHGWTCPGHWVPGASTIQCRRWGALHREQHDSSRIHQHGVVYLYNRYVGTTDMLEDSGSEGSTSTVNQPLPGEQAALPVMQEAAANQAAPVPYPYPHNELIGGDCVESIQRRLLGGSPFPSAHAIQMARIDAEDLFEAKVDICRVMAGLHPDGDWMGRGAWALANPRTLTGEDSLENLLRLRDGVVSGDATTVTALKQRIRGILLNRRNIPIMSMPIESMLLAVNSNFLVFSVSSDDMMGQSFASLVPTVAAAESAIGLAIFVITFRVRGTIAVESINSIQGSTFGTENKLGSLGALPSYIPVDDSKQGRAKLFSLSSVGSGRITIARPGGIIYRMEVDPLPLTYEVEGVLADPSDGTKKECEARLKFCLIDTAGIRKKGAVASSGSITEALSVNQAFRAIRRADVVALVIEAMACITEQDWKIAERIEKEGKGCVIVVNKWDTIPNKNQSTATYYEQDVREKLRLLGWAPIVYSTAIGEHSVDKIISTANIVEKERSRRLTTSILNQVIWEAVALKSPPRTRGGKRGRVYYCTQAAIRPPTFVFFVNDAKLFPETYRRYMEKQLRSNAGFSGTPIRLLWRSRRKTKG</sequence>
<name>A0A484MYD3_9ASTE</name>
<evidence type="ECO:0000256" key="4">
    <source>
        <dbReference type="ARBA" id="ARBA00022741"/>
    </source>
</evidence>
<keyword evidence="6" id="KW-0342">GTP-binding</keyword>
<dbReference type="Gene3D" id="1.10.287.3510">
    <property type="match status" value="1"/>
</dbReference>
<reference evidence="11 12" key="1">
    <citation type="submission" date="2018-04" db="EMBL/GenBank/DDBJ databases">
        <authorList>
            <person name="Vogel A."/>
        </authorList>
    </citation>
    <scope>NUCLEOTIDE SEQUENCE [LARGE SCALE GENOMIC DNA]</scope>
</reference>
<accession>A0A484MYD3</accession>
<feature type="domain" description="DUF8018" evidence="10">
    <location>
        <begin position="288"/>
        <end position="388"/>
    </location>
</feature>
<feature type="domain" description="G" evidence="8">
    <location>
        <begin position="556"/>
        <end position="631"/>
    </location>
</feature>
<dbReference type="Pfam" id="PF00420">
    <property type="entry name" value="Oxidored_q2"/>
    <property type="match status" value="1"/>
</dbReference>
<dbReference type="Pfam" id="PF26057">
    <property type="entry name" value="DUF8018"/>
    <property type="match status" value="1"/>
</dbReference>
<evidence type="ECO:0008006" key="13">
    <source>
        <dbReference type="Google" id="ProtNLM"/>
    </source>
</evidence>
<dbReference type="GO" id="GO:0016651">
    <property type="term" value="F:oxidoreductase activity, acting on NAD(P)H"/>
    <property type="evidence" value="ECO:0007669"/>
    <property type="project" value="InterPro"/>
</dbReference>
<dbReference type="PANTHER" id="PTHR43834:SF2">
    <property type="entry name" value="GTPASE DER"/>
    <property type="match status" value="1"/>
</dbReference>
<dbReference type="Gene3D" id="3.40.50.300">
    <property type="entry name" value="P-loop containing nucleotide triphosphate hydrolases"/>
    <property type="match status" value="1"/>
</dbReference>
<dbReference type="InterPro" id="IPR015946">
    <property type="entry name" value="KH_dom-like_a/b"/>
</dbReference>
<proteinExistence type="inferred from homology"/>
<dbReference type="HAMAP" id="MF_01456">
    <property type="entry name" value="NDH1_NuoK"/>
    <property type="match status" value="1"/>
</dbReference>
<dbReference type="GO" id="GO:0009507">
    <property type="term" value="C:chloroplast"/>
    <property type="evidence" value="ECO:0007669"/>
    <property type="project" value="TreeGrafter"/>
</dbReference>
<dbReference type="InterPro" id="IPR058331">
    <property type="entry name" value="DUF8018"/>
</dbReference>
<dbReference type="InterPro" id="IPR027417">
    <property type="entry name" value="P-loop_NTPase"/>
</dbReference>
<comment type="subcellular location">
    <subcellularLocation>
        <location evidence="1">Membrane</location>
        <topology evidence="1">Multi-pass membrane protein</topology>
    </subcellularLocation>
    <subcellularLocation>
        <location evidence="2">Plastid</location>
    </subcellularLocation>
</comment>
<dbReference type="GO" id="GO:0005525">
    <property type="term" value="F:GTP binding"/>
    <property type="evidence" value="ECO:0007669"/>
    <property type="project" value="UniProtKB-KW"/>
</dbReference>
<organism evidence="11 12">
    <name type="scientific">Cuscuta campestris</name>
    <dbReference type="NCBI Taxonomy" id="132261"/>
    <lineage>
        <taxon>Eukaryota</taxon>
        <taxon>Viridiplantae</taxon>
        <taxon>Streptophyta</taxon>
        <taxon>Embryophyta</taxon>
        <taxon>Tracheophyta</taxon>
        <taxon>Spermatophyta</taxon>
        <taxon>Magnoliopsida</taxon>
        <taxon>eudicotyledons</taxon>
        <taxon>Gunneridae</taxon>
        <taxon>Pentapetalae</taxon>
        <taxon>asterids</taxon>
        <taxon>lamiids</taxon>
        <taxon>Solanales</taxon>
        <taxon>Convolvulaceae</taxon>
        <taxon>Cuscuteae</taxon>
        <taxon>Cuscuta</taxon>
        <taxon>Cuscuta subgen. Grammica</taxon>
        <taxon>Cuscuta sect. Cleistogrammica</taxon>
    </lineage>
</organism>
<evidence type="ECO:0000256" key="3">
    <source>
        <dbReference type="ARBA" id="ARBA00022692"/>
    </source>
</evidence>
<feature type="domain" description="GTPase Der C-terminal KH-domain-like" evidence="9">
    <location>
        <begin position="690"/>
        <end position="771"/>
    </location>
</feature>
<evidence type="ECO:0000256" key="2">
    <source>
        <dbReference type="ARBA" id="ARBA00004474"/>
    </source>
</evidence>
<dbReference type="Pfam" id="PF14714">
    <property type="entry name" value="KH_dom-like"/>
    <property type="match status" value="1"/>
</dbReference>
<dbReference type="EMBL" id="OOIL02005040">
    <property type="protein sequence ID" value="VFQ93872.1"/>
    <property type="molecule type" value="Genomic_DNA"/>
</dbReference>
<evidence type="ECO:0000259" key="10">
    <source>
        <dbReference type="Pfam" id="PF26057"/>
    </source>
</evidence>
<evidence type="ECO:0000259" key="9">
    <source>
        <dbReference type="Pfam" id="PF14714"/>
    </source>
</evidence>
<dbReference type="InterPro" id="IPR001133">
    <property type="entry name" value="NADH_UbQ_OxRdtase_chain4L/K"/>
</dbReference>
<dbReference type="GO" id="GO:0016020">
    <property type="term" value="C:membrane"/>
    <property type="evidence" value="ECO:0007669"/>
    <property type="project" value="UniProtKB-SubCell"/>
</dbReference>
<dbReference type="InterPro" id="IPR006073">
    <property type="entry name" value="GTP-bd"/>
</dbReference>
<dbReference type="Pfam" id="PF01926">
    <property type="entry name" value="MMR_HSR1"/>
    <property type="match status" value="1"/>
</dbReference>
<keyword evidence="7" id="KW-0472">Membrane</keyword>
<evidence type="ECO:0000259" key="8">
    <source>
        <dbReference type="Pfam" id="PF01926"/>
    </source>
</evidence>
<keyword evidence="12" id="KW-1185">Reference proteome</keyword>
<dbReference type="InterPro" id="IPR032859">
    <property type="entry name" value="KH_dom-like"/>
</dbReference>
<dbReference type="AlphaFoldDB" id="A0A484MYD3"/>
<evidence type="ECO:0000256" key="5">
    <source>
        <dbReference type="ARBA" id="ARBA00022989"/>
    </source>
</evidence>
<evidence type="ECO:0000256" key="1">
    <source>
        <dbReference type="ARBA" id="ARBA00004141"/>
    </source>
</evidence>
<dbReference type="FunFam" id="3.30.300.20:FF:000004">
    <property type="entry name" value="GTPase Der"/>
    <property type="match status" value="1"/>
</dbReference>
<gene>
    <name evidence="11" type="ORF">CCAM_LOCUS35648</name>
</gene>
<dbReference type="Gene3D" id="3.30.300.20">
    <property type="match status" value="1"/>
</dbReference>
<dbReference type="SUPFAM" id="SSF52540">
    <property type="entry name" value="P-loop containing nucleoside triphosphate hydrolases"/>
    <property type="match status" value="1"/>
</dbReference>
<dbReference type="Proteomes" id="UP000595140">
    <property type="component" value="Unassembled WGS sequence"/>
</dbReference>
<evidence type="ECO:0000256" key="6">
    <source>
        <dbReference type="ARBA" id="ARBA00023134"/>
    </source>
</evidence>
<evidence type="ECO:0000313" key="11">
    <source>
        <dbReference type="EMBL" id="VFQ93872.1"/>
    </source>
</evidence>
<keyword evidence="5" id="KW-1133">Transmembrane helix</keyword>
<dbReference type="OrthoDB" id="8954335at2759"/>
<evidence type="ECO:0000256" key="7">
    <source>
        <dbReference type="ARBA" id="ARBA00023136"/>
    </source>
</evidence>
<keyword evidence="3" id="KW-0812">Transmembrane</keyword>